<gene>
    <name evidence="9" type="ORF">CSAL01_05873</name>
</gene>
<feature type="compositionally biased region" description="Polar residues" evidence="7">
    <location>
        <begin position="42"/>
        <end position="51"/>
    </location>
</feature>
<keyword evidence="10" id="KW-1185">Reference proteome</keyword>
<reference evidence="9 10" key="1">
    <citation type="submission" date="2014-02" db="EMBL/GenBank/DDBJ databases">
        <title>The genome sequence of Colletotrichum salicis CBS 607.94.</title>
        <authorList>
            <person name="Baroncelli R."/>
            <person name="Thon M.R."/>
        </authorList>
    </citation>
    <scope>NUCLEOTIDE SEQUENCE [LARGE SCALE GENOMIC DNA]</scope>
    <source>
        <strain evidence="9 10">CBS 607.94</strain>
    </source>
</reference>
<evidence type="ECO:0000256" key="6">
    <source>
        <dbReference type="ARBA" id="ARBA00023211"/>
    </source>
</evidence>
<dbReference type="PANTHER" id="PTHR12992:SF24">
    <property type="entry name" value="PEROXISOMAL COENZYME A DIPHOSPHATASE NUDT7"/>
    <property type="match status" value="1"/>
</dbReference>
<keyword evidence="6" id="KW-0464">Manganese</keyword>
<evidence type="ECO:0000256" key="1">
    <source>
        <dbReference type="ARBA" id="ARBA00001936"/>
    </source>
</evidence>
<evidence type="ECO:0000256" key="7">
    <source>
        <dbReference type="SAM" id="MobiDB-lite"/>
    </source>
</evidence>
<dbReference type="InterPro" id="IPR045121">
    <property type="entry name" value="CoAse"/>
</dbReference>
<dbReference type="GO" id="GO:0015938">
    <property type="term" value="P:coenzyme A catabolic process"/>
    <property type="evidence" value="ECO:0007669"/>
    <property type="project" value="TreeGrafter"/>
</dbReference>
<evidence type="ECO:0000256" key="5">
    <source>
        <dbReference type="ARBA" id="ARBA00022842"/>
    </source>
</evidence>
<keyword evidence="3" id="KW-0479">Metal-binding</keyword>
<dbReference type="InterPro" id="IPR000086">
    <property type="entry name" value="NUDIX_hydrolase_dom"/>
</dbReference>
<dbReference type="PANTHER" id="PTHR12992">
    <property type="entry name" value="NUDIX HYDROLASE"/>
    <property type="match status" value="1"/>
</dbReference>
<feature type="compositionally biased region" description="Basic and acidic residues" evidence="7">
    <location>
        <begin position="457"/>
        <end position="471"/>
    </location>
</feature>
<keyword evidence="5" id="KW-0460">Magnesium</keyword>
<dbReference type="Proteomes" id="UP000070121">
    <property type="component" value="Unassembled WGS sequence"/>
</dbReference>
<feature type="domain" description="Nudix hydrolase" evidence="8">
    <location>
        <begin position="197"/>
        <end position="357"/>
    </location>
</feature>
<evidence type="ECO:0000313" key="9">
    <source>
        <dbReference type="EMBL" id="KXH27698.1"/>
    </source>
</evidence>
<feature type="compositionally biased region" description="Low complexity" evidence="7">
    <location>
        <begin position="26"/>
        <end position="41"/>
    </location>
</feature>
<feature type="region of interest" description="Disordered" evidence="7">
    <location>
        <begin position="457"/>
        <end position="495"/>
    </location>
</feature>
<dbReference type="SUPFAM" id="SSF55811">
    <property type="entry name" value="Nudix"/>
    <property type="match status" value="1"/>
</dbReference>
<protein>
    <submittedName>
        <fullName evidence="9">NUDIX domain-containing protein</fullName>
    </submittedName>
</protein>
<name>A0A135RVV9_9PEZI</name>
<dbReference type="AlphaFoldDB" id="A0A135RVV9"/>
<comment type="caution">
    <text evidence="9">The sequence shown here is derived from an EMBL/GenBank/DDBJ whole genome shotgun (WGS) entry which is preliminary data.</text>
</comment>
<proteinExistence type="predicted"/>
<feature type="compositionally biased region" description="Low complexity" evidence="7">
    <location>
        <begin position="87"/>
        <end position="129"/>
    </location>
</feature>
<sequence length="495" mass="53861">MSQAAATDPSPAPTSPPSFSEDVAGTNTSNTTTTTTTATASPALQHQQQLDEATPPTDQEVHEITTTLAAAAAAKDPAAAATITTTAASASASSSGAAPKGISATTTAATSETNDNSNNNDNGNPNPEGILILDDDEEVTSYWDAGAMAPLNSVSATPQPAMYLCANRMLMRSKAAIARLRRYVPPAFPLWDRLPVSRRAAVLILLYADRRGDLRVVITMRAASLRSFSGHAAFPGGKADTLQETPYEIARREAWEEIGLPMDDARIPKPFKIEPLCYLPYNLARTELVVRPCVAFLHADEDPDEDDPSPLVEERMIPRLDAKEVAAVFSAPFQNFLRSRDADLPSSSSKVLPPGHWYDGSWIQWKEHPWRVHNFYVPVDDQRVTTPGNAMEVDHPQSNLAEKLEEEKDKEGGGRFKVWGLTAHMLVDCARIAYGKDPEFECNEHFGDEEIILQAEREGSLVEKKRKRDETTMSTATTGSTEGDGRGEKAEPAKM</sequence>
<feature type="region of interest" description="Disordered" evidence="7">
    <location>
        <begin position="87"/>
        <end position="131"/>
    </location>
</feature>
<evidence type="ECO:0000259" key="8">
    <source>
        <dbReference type="PROSITE" id="PS51462"/>
    </source>
</evidence>
<evidence type="ECO:0000256" key="2">
    <source>
        <dbReference type="ARBA" id="ARBA00001946"/>
    </source>
</evidence>
<comment type="cofactor">
    <cofactor evidence="1">
        <name>Mn(2+)</name>
        <dbReference type="ChEBI" id="CHEBI:29035"/>
    </cofactor>
</comment>
<comment type="cofactor">
    <cofactor evidence="2">
        <name>Mg(2+)</name>
        <dbReference type="ChEBI" id="CHEBI:18420"/>
    </cofactor>
</comment>
<dbReference type="InterPro" id="IPR015797">
    <property type="entry name" value="NUDIX_hydrolase-like_dom_sf"/>
</dbReference>
<dbReference type="PROSITE" id="PS51462">
    <property type="entry name" value="NUDIX"/>
    <property type="match status" value="1"/>
</dbReference>
<dbReference type="GO" id="GO:0046872">
    <property type="term" value="F:metal ion binding"/>
    <property type="evidence" value="ECO:0007669"/>
    <property type="project" value="UniProtKB-KW"/>
</dbReference>
<keyword evidence="4" id="KW-0378">Hydrolase</keyword>
<dbReference type="GO" id="GO:0010945">
    <property type="term" value="F:coenzyme A diphosphatase activity"/>
    <property type="evidence" value="ECO:0007669"/>
    <property type="project" value="InterPro"/>
</dbReference>
<dbReference type="CDD" id="cd03426">
    <property type="entry name" value="NUDIX_CoAse_Nudt7"/>
    <property type="match status" value="1"/>
</dbReference>
<dbReference type="EMBL" id="JFFI01002653">
    <property type="protein sequence ID" value="KXH27698.1"/>
    <property type="molecule type" value="Genomic_DNA"/>
</dbReference>
<feature type="compositionally biased region" description="Basic and acidic residues" evidence="7">
    <location>
        <begin position="483"/>
        <end position="495"/>
    </location>
</feature>
<organism evidence="9 10">
    <name type="scientific">Colletotrichum salicis</name>
    <dbReference type="NCBI Taxonomy" id="1209931"/>
    <lineage>
        <taxon>Eukaryota</taxon>
        <taxon>Fungi</taxon>
        <taxon>Dikarya</taxon>
        <taxon>Ascomycota</taxon>
        <taxon>Pezizomycotina</taxon>
        <taxon>Sordariomycetes</taxon>
        <taxon>Hypocreomycetidae</taxon>
        <taxon>Glomerellales</taxon>
        <taxon>Glomerellaceae</taxon>
        <taxon>Colletotrichum</taxon>
        <taxon>Colletotrichum acutatum species complex</taxon>
    </lineage>
</organism>
<evidence type="ECO:0000256" key="3">
    <source>
        <dbReference type="ARBA" id="ARBA00022723"/>
    </source>
</evidence>
<dbReference type="Gene3D" id="3.90.79.10">
    <property type="entry name" value="Nucleoside Triphosphate Pyrophosphohydrolase"/>
    <property type="match status" value="1"/>
</dbReference>
<dbReference type="STRING" id="1209931.A0A135RVV9"/>
<feature type="region of interest" description="Disordered" evidence="7">
    <location>
        <begin position="1"/>
        <end position="61"/>
    </location>
</feature>
<evidence type="ECO:0000256" key="4">
    <source>
        <dbReference type="ARBA" id="ARBA00022801"/>
    </source>
</evidence>
<dbReference type="Pfam" id="PF00293">
    <property type="entry name" value="NUDIX"/>
    <property type="match status" value="1"/>
</dbReference>
<accession>A0A135RVV9</accession>
<evidence type="ECO:0000313" key="10">
    <source>
        <dbReference type="Proteomes" id="UP000070121"/>
    </source>
</evidence>
<feature type="compositionally biased region" description="Low complexity" evidence="7">
    <location>
        <begin position="472"/>
        <end position="481"/>
    </location>
</feature>
<dbReference type="OrthoDB" id="206213at2759"/>